<dbReference type="EMBL" id="BMVO01000038">
    <property type="protein sequence ID" value="GHB30904.1"/>
    <property type="molecule type" value="Genomic_DNA"/>
</dbReference>
<reference evidence="2" key="1">
    <citation type="journal article" date="2019" name="Int. J. Syst. Evol. Microbiol.">
        <title>The Global Catalogue of Microorganisms (GCM) 10K type strain sequencing project: providing services to taxonomists for standard genome sequencing and annotation.</title>
        <authorList>
            <consortium name="The Broad Institute Genomics Platform"/>
            <consortium name="The Broad Institute Genome Sequencing Center for Infectious Disease"/>
            <person name="Wu L."/>
            <person name="Ma J."/>
        </authorList>
    </citation>
    <scope>NUCLEOTIDE SEQUENCE [LARGE SCALE GENOMIC DNA]</scope>
    <source>
        <strain evidence="2">JCM 4737</strain>
    </source>
</reference>
<sequence>MEQGGFGGGLRVVLLVLAVALAAGPDDLPVLVAPDVDCALAAGERAGSELLDESFIVRSKSLYLGGLGYRPVG</sequence>
<organism evidence="1 2">
    <name type="scientific">Streptomyces chryseus</name>
    <dbReference type="NCBI Taxonomy" id="68186"/>
    <lineage>
        <taxon>Bacteria</taxon>
        <taxon>Bacillati</taxon>
        <taxon>Actinomycetota</taxon>
        <taxon>Actinomycetes</taxon>
        <taxon>Kitasatosporales</taxon>
        <taxon>Streptomycetaceae</taxon>
        <taxon>Streptomyces</taxon>
    </lineage>
</organism>
<dbReference type="Proteomes" id="UP000599437">
    <property type="component" value="Unassembled WGS sequence"/>
</dbReference>
<gene>
    <name evidence="1" type="ORF">GCM10010346_62860</name>
</gene>
<proteinExistence type="predicted"/>
<name>A0ABQ3EB82_9ACTN</name>
<evidence type="ECO:0000313" key="2">
    <source>
        <dbReference type="Proteomes" id="UP000599437"/>
    </source>
</evidence>
<evidence type="ECO:0000313" key="1">
    <source>
        <dbReference type="EMBL" id="GHB30904.1"/>
    </source>
</evidence>
<keyword evidence="2" id="KW-1185">Reference proteome</keyword>
<accession>A0ABQ3EB82</accession>
<protein>
    <submittedName>
        <fullName evidence="1">Uncharacterized protein</fullName>
    </submittedName>
</protein>
<comment type="caution">
    <text evidence="1">The sequence shown here is derived from an EMBL/GenBank/DDBJ whole genome shotgun (WGS) entry which is preliminary data.</text>
</comment>